<dbReference type="EMBL" id="VSSQ01002126">
    <property type="protein sequence ID" value="MPM13489.1"/>
    <property type="molecule type" value="Genomic_DNA"/>
</dbReference>
<gene>
    <name evidence="1" type="ORF">SDC9_59846</name>
</gene>
<accession>A0A644XBJ1</accession>
<name>A0A644XBJ1_9ZZZZ</name>
<sequence length="169" mass="18719">MPQPRGDLLLLAGAMGNLFQKNRLTLYVPESYASAAPMAIVPVCTALSGGNLTQRLREAASARGTGRLALDLERLMMDFPLPCPSGEGRPLRREELAELMEREQPSVFFSPDLCARYFTYACRGETHFILFDDGDTLLQKLRIGQNLGAQTAFFQYPEVSDLLGKLFGK</sequence>
<protein>
    <submittedName>
        <fullName evidence="1">Uncharacterized protein</fullName>
    </submittedName>
</protein>
<reference evidence="1" key="1">
    <citation type="submission" date="2019-08" db="EMBL/GenBank/DDBJ databases">
        <authorList>
            <person name="Kucharzyk K."/>
            <person name="Murdoch R.W."/>
            <person name="Higgins S."/>
            <person name="Loffler F."/>
        </authorList>
    </citation>
    <scope>NUCLEOTIDE SEQUENCE</scope>
</reference>
<comment type="caution">
    <text evidence="1">The sequence shown here is derived from an EMBL/GenBank/DDBJ whole genome shotgun (WGS) entry which is preliminary data.</text>
</comment>
<organism evidence="1">
    <name type="scientific">bioreactor metagenome</name>
    <dbReference type="NCBI Taxonomy" id="1076179"/>
    <lineage>
        <taxon>unclassified sequences</taxon>
        <taxon>metagenomes</taxon>
        <taxon>ecological metagenomes</taxon>
    </lineage>
</organism>
<evidence type="ECO:0000313" key="1">
    <source>
        <dbReference type="EMBL" id="MPM13489.1"/>
    </source>
</evidence>
<proteinExistence type="predicted"/>
<dbReference type="AlphaFoldDB" id="A0A644XBJ1"/>